<keyword evidence="2" id="KW-1185">Reference proteome</keyword>
<comment type="caution">
    <text evidence="1">The sequence shown here is derived from an EMBL/GenBank/DDBJ whole genome shotgun (WGS) entry which is preliminary data.</text>
</comment>
<gene>
    <name evidence="1" type="ORF">CEXT_92631</name>
</gene>
<dbReference type="AlphaFoldDB" id="A0AAV4S8J7"/>
<evidence type="ECO:0000313" key="2">
    <source>
        <dbReference type="Proteomes" id="UP001054945"/>
    </source>
</evidence>
<protein>
    <submittedName>
        <fullName evidence="1">Uncharacterized protein</fullName>
    </submittedName>
</protein>
<sequence>MKCLREIMMFEENQIGWPATFLSISSQDYHGAPYQTLDLHAITPQPRPLAPSSPAFFHRETPPGVISRDDICRKWLPNRENDRHFVI</sequence>
<reference evidence="1 2" key="1">
    <citation type="submission" date="2021-06" db="EMBL/GenBank/DDBJ databases">
        <title>Caerostris extrusa draft genome.</title>
        <authorList>
            <person name="Kono N."/>
            <person name="Arakawa K."/>
        </authorList>
    </citation>
    <scope>NUCLEOTIDE SEQUENCE [LARGE SCALE GENOMIC DNA]</scope>
</reference>
<name>A0AAV4S8J7_CAEEX</name>
<evidence type="ECO:0000313" key="1">
    <source>
        <dbReference type="EMBL" id="GIY29684.1"/>
    </source>
</evidence>
<organism evidence="1 2">
    <name type="scientific">Caerostris extrusa</name>
    <name type="common">Bark spider</name>
    <name type="synonym">Caerostris bankana</name>
    <dbReference type="NCBI Taxonomy" id="172846"/>
    <lineage>
        <taxon>Eukaryota</taxon>
        <taxon>Metazoa</taxon>
        <taxon>Ecdysozoa</taxon>
        <taxon>Arthropoda</taxon>
        <taxon>Chelicerata</taxon>
        <taxon>Arachnida</taxon>
        <taxon>Araneae</taxon>
        <taxon>Araneomorphae</taxon>
        <taxon>Entelegynae</taxon>
        <taxon>Araneoidea</taxon>
        <taxon>Araneidae</taxon>
        <taxon>Caerostris</taxon>
    </lineage>
</organism>
<dbReference type="EMBL" id="BPLR01009111">
    <property type="protein sequence ID" value="GIY29684.1"/>
    <property type="molecule type" value="Genomic_DNA"/>
</dbReference>
<accession>A0AAV4S8J7</accession>
<proteinExistence type="predicted"/>
<dbReference type="Proteomes" id="UP001054945">
    <property type="component" value="Unassembled WGS sequence"/>
</dbReference>